<proteinExistence type="predicted"/>
<dbReference type="InterPro" id="IPR011009">
    <property type="entry name" value="Kinase-like_dom_sf"/>
</dbReference>
<dbReference type="InterPro" id="IPR015897">
    <property type="entry name" value="CHK_kinase-like"/>
</dbReference>
<dbReference type="PANTHER" id="PTHR11012">
    <property type="entry name" value="PROTEIN KINASE-LIKE DOMAIN-CONTAINING"/>
    <property type="match status" value="1"/>
</dbReference>
<dbReference type="InParanoid" id="A0A6P8YYK0"/>
<reference evidence="3" key="1">
    <citation type="submission" date="2025-08" db="UniProtKB">
        <authorList>
            <consortium name="RefSeq"/>
        </authorList>
    </citation>
    <scope>IDENTIFICATION</scope>
    <source>
        <tissue evidence="3">Total insect</tissue>
    </source>
</reference>
<gene>
    <name evidence="3" type="primary">LOC117645901</name>
</gene>
<feature type="domain" description="CHK kinase-like" evidence="1">
    <location>
        <begin position="133"/>
        <end position="329"/>
    </location>
</feature>
<accession>A0A6P8YYK0</accession>
<keyword evidence="2" id="KW-1185">Reference proteome</keyword>
<protein>
    <submittedName>
        <fullName evidence="3">Uncharacterized protein LOC117645901</fullName>
    </submittedName>
</protein>
<dbReference type="SUPFAM" id="SSF56112">
    <property type="entry name" value="Protein kinase-like (PK-like)"/>
    <property type="match status" value="1"/>
</dbReference>
<dbReference type="Proteomes" id="UP000515158">
    <property type="component" value="Unplaced"/>
</dbReference>
<evidence type="ECO:0000259" key="1">
    <source>
        <dbReference type="SMART" id="SM00587"/>
    </source>
</evidence>
<sequence length="421" mass="47181">MVANGVASEAAPAAALQAADVPAVVHKALGGIVEERGWEKPKFHIEIGSQEGDGYLSVLYRVVAENEADGDDLRLMCKTMLGALDGSLFLAHVFKAESLMYNKVLPAMEEIANMKKPLPWPRGYPNELQPPCLVMEDLRPEGFSICKRGTVLDDQHARLFVTEMARFHGAGMALDKLRPDFIAEFVRESTNLAVMEELKEKFAVFTNSGREAPLMIKDRFPEGSPVFENLKTRFESFGTDFFGYIVPDPDGGNAIVHGDAHINNVMFQRDESGAPCGCRLIDFQAVRYGWPTPDLLTNLLCVTEKPTRDKHFREWLKLYHETLQDTLCAAGIKDPDSVYSWDRFQGHLSRAAKMVVCMVPMLVFGFTEDEAIKEIQGALATMATNEEDQPPPDYQFKLKETPTLKRRFGDVVDDLVEWGWL</sequence>
<dbReference type="FunCoup" id="A0A6P8YYK0">
    <property type="interactions" value="13"/>
</dbReference>
<dbReference type="InterPro" id="IPR004119">
    <property type="entry name" value="EcKL"/>
</dbReference>
<dbReference type="OrthoDB" id="191037at2759"/>
<dbReference type="SMART" id="SM00587">
    <property type="entry name" value="CHK"/>
    <property type="match status" value="1"/>
</dbReference>
<organism evidence="3">
    <name type="scientific">Thrips palmi</name>
    <name type="common">Melon thrips</name>
    <dbReference type="NCBI Taxonomy" id="161013"/>
    <lineage>
        <taxon>Eukaryota</taxon>
        <taxon>Metazoa</taxon>
        <taxon>Ecdysozoa</taxon>
        <taxon>Arthropoda</taxon>
        <taxon>Hexapoda</taxon>
        <taxon>Insecta</taxon>
        <taxon>Pterygota</taxon>
        <taxon>Neoptera</taxon>
        <taxon>Paraneoptera</taxon>
        <taxon>Thysanoptera</taxon>
        <taxon>Terebrantia</taxon>
        <taxon>Thripoidea</taxon>
        <taxon>Thripidae</taxon>
        <taxon>Thrips</taxon>
    </lineage>
</organism>
<dbReference type="KEGG" id="tpal:117645901"/>
<evidence type="ECO:0000313" key="3">
    <source>
        <dbReference type="RefSeq" id="XP_034242341.1"/>
    </source>
</evidence>
<dbReference type="Pfam" id="PF02958">
    <property type="entry name" value="EcKL"/>
    <property type="match status" value="1"/>
</dbReference>
<evidence type="ECO:0000313" key="2">
    <source>
        <dbReference type="Proteomes" id="UP000515158"/>
    </source>
</evidence>
<dbReference type="RefSeq" id="XP_034242341.1">
    <property type="nucleotide sequence ID" value="XM_034386450.1"/>
</dbReference>
<dbReference type="PANTHER" id="PTHR11012:SF30">
    <property type="entry name" value="PROTEIN KINASE-LIKE DOMAIN-CONTAINING"/>
    <property type="match status" value="1"/>
</dbReference>
<name>A0A6P8YYK0_THRPL</name>
<dbReference type="GeneID" id="117645901"/>
<dbReference type="Gene3D" id="3.90.1200.10">
    <property type="match status" value="1"/>
</dbReference>
<dbReference type="AlphaFoldDB" id="A0A6P8YYK0"/>